<feature type="transmembrane region" description="Helical" evidence="6">
    <location>
        <begin position="211"/>
        <end position="229"/>
    </location>
</feature>
<keyword evidence="4 6" id="KW-0472">Membrane</keyword>
<dbReference type="GO" id="GO:0030553">
    <property type="term" value="F:cGMP binding"/>
    <property type="evidence" value="ECO:0007669"/>
    <property type="project" value="TreeGrafter"/>
</dbReference>
<keyword evidence="8" id="KW-1185">Reference proteome</keyword>
<dbReference type="GO" id="GO:0044877">
    <property type="term" value="F:protein-containing complex binding"/>
    <property type="evidence" value="ECO:0007669"/>
    <property type="project" value="TreeGrafter"/>
</dbReference>
<evidence type="ECO:0000256" key="2">
    <source>
        <dbReference type="ARBA" id="ARBA00022692"/>
    </source>
</evidence>
<dbReference type="InterPro" id="IPR005821">
    <property type="entry name" value="Ion_trans_dom"/>
</dbReference>
<dbReference type="Pfam" id="PF00520">
    <property type="entry name" value="Ion_trans"/>
    <property type="match status" value="1"/>
</dbReference>
<evidence type="ECO:0000256" key="3">
    <source>
        <dbReference type="ARBA" id="ARBA00022989"/>
    </source>
</evidence>
<dbReference type="GO" id="GO:0005223">
    <property type="term" value="F:intracellularly cGMP-activated cation channel activity"/>
    <property type="evidence" value="ECO:0007669"/>
    <property type="project" value="TreeGrafter"/>
</dbReference>
<organism evidence="8 9">
    <name type="scientific">Acrobeloides nanus</name>
    <dbReference type="NCBI Taxonomy" id="290746"/>
    <lineage>
        <taxon>Eukaryota</taxon>
        <taxon>Metazoa</taxon>
        <taxon>Ecdysozoa</taxon>
        <taxon>Nematoda</taxon>
        <taxon>Chromadorea</taxon>
        <taxon>Rhabditida</taxon>
        <taxon>Tylenchina</taxon>
        <taxon>Cephalobomorpha</taxon>
        <taxon>Cephaloboidea</taxon>
        <taxon>Cephalobidae</taxon>
        <taxon>Acrobeloides</taxon>
    </lineage>
</organism>
<dbReference type="InterPro" id="IPR050866">
    <property type="entry name" value="CNG_cation_channel"/>
</dbReference>
<reference evidence="9" key="1">
    <citation type="submission" date="2022-11" db="UniProtKB">
        <authorList>
            <consortium name="WormBaseParasite"/>
        </authorList>
    </citation>
    <scope>IDENTIFICATION</scope>
</reference>
<accession>A0A914CU29</accession>
<feature type="transmembrane region" description="Helical" evidence="6">
    <location>
        <begin position="177"/>
        <end position="199"/>
    </location>
</feature>
<name>A0A914CU29_9BILA</name>
<dbReference type="SUPFAM" id="SSF81324">
    <property type="entry name" value="Voltage-gated potassium channels"/>
    <property type="match status" value="1"/>
</dbReference>
<evidence type="ECO:0000256" key="6">
    <source>
        <dbReference type="SAM" id="Phobius"/>
    </source>
</evidence>
<comment type="subcellular location">
    <subcellularLocation>
        <location evidence="1">Membrane</location>
        <topology evidence="1">Multi-pass membrane protein</topology>
    </subcellularLocation>
</comment>
<dbReference type="Gene3D" id="1.10.287.70">
    <property type="match status" value="1"/>
</dbReference>
<dbReference type="Proteomes" id="UP000887540">
    <property type="component" value="Unplaced"/>
</dbReference>
<evidence type="ECO:0000259" key="7">
    <source>
        <dbReference type="Pfam" id="PF00520"/>
    </source>
</evidence>
<sequence length="453" mass="52815">MKSWLAMIRDHQRDEQDRISDINVSLVFDPPAVTAMLIESRTGSRNASRNSSRIGSTNDLRSLASTPNGSLPHPSNMDHPSTQPDTASTTPMAELEVQQSTESNESLQPEPAQEPPTQPPPPPEQELFPVSIDLDALEELHAEPSETFSHKILYATKSCIKWLKNIPFFAIDPTKSFYYYWSFLIYIGVLYNCAMSVIFVFDDPSKDFYKYWFVGNILFDFIFAMDIFLNSKLTYMEDGSTVTHWKKLFKHYTHSKEAILDVLAILPTDLFLLLNNRLSIVRLTRVLKAYRVRDFLDYANIRTNFPNVLKISNIAVLCLVLFHWNAAMYFMISRWTGINTENWANDWTGWPWQFTYKKNPNPIFVPCLMDKVFNHSLRCHIFDESSPKFLHQFNMSYLDDGSPQEDYRMNYVQELVDFWRHEETFIMNSSNFARQYVLSMYWSSLTMTTRGQQ</sequence>
<dbReference type="GO" id="GO:0005886">
    <property type="term" value="C:plasma membrane"/>
    <property type="evidence" value="ECO:0007669"/>
    <property type="project" value="TreeGrafter"/>
</dbReference>
<protein>
    <submittedName>
        <fullName evidence="9">Ion transport domain-containing protein</fullName>
    </submittedName>
</protein>
<feature type="compositionally biased region" description="Polar residues" evidence="5">
    <location>
        <begin position="78"/>
        <end position="107"/>
    </location>
</feature>
<evidence type="ECO:0000256" key="4">
    <source>
        <dbReference type="ARBA" id="ARBA00023136"/>
    </source>
</evidence>
<evidence type="ECO:0000256" key="5">
    <source>
        <dbReference type="SAM" id="MobiDB-lite"/>
    </source>
</evidence>
<feature type="compositionally biased region" description="Polar residues" evidence="5">
    <location>
        <begin position="41"/>
        <end position="69"/>
    </location>
</feature>
<keyword evidence="3 6" id="KW-1133">Transmembrane helix</keyword>
<dbReference type="PANTHER" id="PTHR45638:SF11">
    <property type="entry name" value="CYCLIC NUCLEOTIDE-GATED CATION CHANNEL SUBUNIT A"/>
    <property type="match status" value="1"/>
</dbReference>
<feature type="region of interest" description="Disordered" evidence="5">
    <location>
        <begin position="39"/>
        <end position="127"/>
    </location>
</feature>
<keyword evidence="2 6" id="KW-0812">Transmembrane</keyword>
<evidence type="ECO:0000313" key="9">
    <source>
        <dbReference type="WBParaSite" id="ACRNAN_scaffold1403.g9990.t1"/>
    </source>
</evidence>
<evidence type="ECO:0000256" key="1">
    <source>
        <dbReference type="ARBA" id="ARBA00004141"/>
    </source>
</evidence>
<feature type="transmembrane region" description="Helical" evidence="6">
    <location>
        <begin position="311"/>
        <end position="332"/>
    </location>
</feature>
<evidence type="ECO:0000313" key="8">
    <source>
        <dbReference type="Proteomes" id="UP000887540"/>
    </source>
</evidence>
<feature type="domain" description="Ion transport" evidence="7">
    <location>
        <begin position="178"/>
        <end position="451"/>
    </location>
</feature>
<dbReference type="GO" id="GO:0005222">
    <property type="term" value="F:intracellularly cAMP-activated cation channel activity"/>
    <property type="evidence" value="ECO:0007669"/>
    <property type="project" value="TreeGrafter"/>
</dbReference>
<feature type="compositionally biased region" description="Pro residues" evidence="5">
    <location>
        <begin position="112"/>
        <end position="124"/>
    </location>
</feature>
<dbReference type="GO" id="GO:0017071">
    <property type="term" value="C:intracellular cyclic nucleotide activated cation channel complex"/>
    <property type="evidence" value="ECO:0007669"/>
    <property type="project" value="TreeGrafter"/>
</dbReference>
<dbReference type="PANTHER" id="PTHR45638">
    <property type="entry name" value="CYCLIC NUCLEOTIDE-GATED CATION CHANNEL SUBUNIT A"/>
    <property type="match status" value="1"/>
</dbReference>
<proteinExistence type="predicted"/>
<dbReference type="WBParaSite" id="ACRNAN_scaffold1403.g9990.t1">
    <property type="protein sequence ID" value="ACRNAN_scaffold1403.g9990.t1"/>
    <property type="gene ID" value="ACRNAN_scaffold1403.g9990"/>
</dbReference>
<dbReference type="AlphaFoldDB" id="A0A914CU29"/>